<dbReference type="EnsemblMetazoa" id="GAUT000287-RA">
    <property type="protein sequence ID" value="GAUT000287-PA"/>
    <property type="gene ID" value="GAUT000287"/>
</dbReference>
<evidence type="ECO:0000313" key="2">
    <source>
        <dbReference type="EnsemblMetazoa" id="GAUT000287-PA"/>
    </source>
</evidence>
<evidence type="ECO:0000256" key="1">
    <source>
        <dbReference type="SAM" id="SignalP"/>
    </source>
</evidence>
<accession>A0A1A9UCW9</accession>
<name>A0A1A9UCW9_GLOAU</name>
<keyword evidence="1" id="KW-0732">Signal</keyword>
<evidence type="ECO:0000313" key="3">
    <source>
        <dbReference type="Proteomes" id="UP000078200"/>
    </source>
</evidence>
<dbReference type="Gene3D" id="3.30.2310.20">
    <property type="entry name" value="RelE-like"/>
    <property type="match status" value="1"/>
</dbReference>
<dbReference type="VEuPathDB" id="VectorBase:GAUT000287"/>
<keyword evidence="3" id="KW-1185">Reference proteome</keyword>
<protein>
    <submittedName>
        <fullName evidence="2">Uncharacterized protein</fullName>
    </submittedName>
</protein>
<feature type="signal peptide" evidence="1">
    <location>
        <begin position="1"/>
        <end position="28"/>
    </location>
</feature>
<feature type="chain" id="PRO_5008398405" evidence="1">
    <location>
        <begin position="29"/>
        <end position="144"/>
    </location>
</feature>
<proteinExistence type="predicted"/>
<organism evidence="2 3">
    <name type="scientific">Glossina austeni</name>
    <name type="common">Savannah tsetse fly</name>
    <dbReference type="NCBI Taxonomy" id="7395"/>
    <lineage>
        <taxon>Eukaryota</taxon>
        <taxon>Metazoa</taxon>
        <taxon>Ecdysozoa</taxon>
        <taxon>Arthropoda</taxon>
        <taxon>Hexapoda</taxon>
        <taxon>Insecta</taxon>
        <taxon>Pterygota</taxon>
        <taxon>Neoptera</taxon>
        <taxon>Endopterygota</taxon>
        <taxon>Diptera</taxon>
        <taxon>Brachycera</taxon>
        <taxon>Muscomorpha</taxon>
        <taxon>Hippoboscoidea</taxon>
        <taxon>Glossinidae</taxon>
        <taxon>Glossina</taxon>
    </lineage>
</organism>
<dbReference type="Proteomes" id="UP000078200">
    <property type="component" value="Unassembled WGS sequence"/>
</dbReference>
<reference evidence="2" key="1">
    <citation type="submission" date="2020-05" db="UniProtKB">
        <authorList>
            <consortium name="EnsemblMetazoa"/>
        </authorList>
    </citation>
    <scope>IDENTIFICATION</scope>
    <source>
        <strain evidence="2">TTRI</strain>
    </source>
</reference>
<sequence>LFDILLALLAYLCLLVYTSLSVLAKAEGRSVQELAEKLMEEAIKDEEDMILIERVAERDVPGAETVKSEDVDWDKILSAETIKDEEHKQKYDIVYLKDVLEKDFPNLPPAARSKVKKVIDERLTTDPINLGKPLRGRSEDIEED</sequence>
<dbReference type="AlphaFoldDB" id="A0A1A9UCW9"/>
<dbReference type="InterPro" id="IPR035093">
    <property type="entry name" value="RelE/ParE_toxin_dom_sf"/>
</dbReference>